<proteinExistence type="predicted"/>
<dbReference type="GO" id="GO:0008061">
    <property type="term" value="F:chitin binding"/>
    <property type="evidence" value="ECO:0007669"/>
    <property type="project" value="InterPro"/>
</dbReference>
<evidence type="ECO:0000313" key="5">
    <source>
        <dbReference type="Proteomes" id="UP000198287"/>
    </source>
</evidence>
<feature type="region of interest" description="Disordered" evidence="1">
    <location>
        <begin position="989"/>
        <end position="1014"/>
    </location>
</feature>
<feature type="domain" description="Chitin-binding type-2" evidence="3">
    <location>
        <begin position="849"/>
        <end position="903"/>
    </location>
</feature>
<organism evidence="4 5">
    <name type="scientific">Folsomia candida</name>
    <name type="common">Springtail</name>
    <dbReference type="NCBI Taxonomy" id="158441"/>
    <lineage>
        <taxon>Eukaryota</taxon>
        <taxon>Metazoa</taxon>
        <taxon>Ecdysozoa</taxon>
        <taxon>Arthropoda</taxon>
        <taxon>Hexapoda</taxon>
        <taxon>Collembola</taxon>
        <taxon>Entomobryomorpha</taxon>
        <taxon>Isotomoidea</taxon>
        <taxon>Isotomidae</taxon>
        <taxon>Proisotominae</taxon>
        <taxon>Folsomia</taxon>
    </lineage>
</organism>
<protein>
    <submittedName>
        <fullName evidence="4">Paternally-expressed gene 3 protein</fullName>
    </submittedName>
</protein>
<keyword evidence="2" id="KW-0732">Signal</keyword>
<dbReference type="GO" id="GO:0005576">
    <property type="term" value="C:extracellular region"/>
    <property type="evidence" value="ECO:0007669"/>
    <property type="project" value="InterPro"/>
</dbReference>
<evidence type="ECO:0000256" key="1">
    <source>
        <dbReference type="SAM" id="MobiDB-lite"/>
    </source>
</evidence>
<feature type="domain" description="Chitin-binding type-2" evidence="3">
    <location>
        <begin position="904"/>
        <end position="960"/>
    </location>
</feature>
<gene>
    <name evidence="4" type="ORF">Fcan01_01499</name>
</gene>
<feature type="chain" id="PRO_5012013917" evidence="2">
    <location>
        <begin position="21"/>
        <end position="1037"/>
    </location>
</feature>
<dbReference type="PANTHER" id="PTHR35383:SF1">
    <property type="entry name" value="MUCIN 12EA-RELATED"/>
    <property type="match status" value="1"/>
</dbReference>
<dbReference type="OMA" id="ICVEREF"/>
<reference evidence="4 5" key="1">
    <citation type="submission" date="2015-12" db="EMBL/GenBank/DDBJ databases">
        <title>The genome of Folsomia candida.</title>
        <authorList>
            <person name="Faddeeva A."/>
            <person name="Derks M.F."/>
            <person name="Anvar Y."/>
            <person name="Smit S."/>
            <person name="Van Straalen N."/>
            <person name="Roelofs D."/>
        </authorList>
    </citation>
    <scope>NUCLEOTIDE SEQUENCE [LARGE SCALE GENOMIC DNA]</scope>
    <source>
        <strain evidence="4 5">VU population</strain>
        <tissue evidence="4">Whole body</tissue>
    </source>
</reference>
<feature type="signal peptide" evidence="2">
    <location>
        <begin position="1"/>
        <end position="20"/>
    </location>
</feature>
<dbReference type="Gene3D" id="2.170.140.10">
    <property type="entry name" value="Chitin binding domain"/>
    <property type="match status" value="2"/>
</dbReference>
<dbReference type="PROSITE" id="PS50940">
    <property type="entry name" value="CHIT_BIND_II"/>
    <property type="match status" value="2"/>
</dbReference>
<dbReference type="SMART" id="SM00494">
    <property type="entry name" value="ChtBD2"/>
    <property type="match status" value="2"/>
</dbReference>
<dbReference type="EMBL" id="LNIX01000001">
    <property type="protein sequence ID" value="OXA61636.1"/>
    <property type="molecule type" value="Genomic_DNA"/>
</dbReference>
<dbReference type="InterPro" id="IPR036508">
    <property type="entry name" value="Chitin-bd_dom_sf"/>
</dbReference>
<evidence type="ECO:0000313" key="4">
    <source>
        <dbReference type="EMBL" id="OXA61636.1"/>
    </source>
</evidence>
<dbReference type="Pfam" id="PF01607">
    <property type="entry name" value="CBM_14"/>
    <property type="match status" value="2"/>
</dbReference>
<feature type="region of interest" description="Disordered" evidence="1">
    <location>
        <begin position="195"/>
        <end position="629"/>
    </location>
</feature>
<dbReference type="Proteomes" id="UP000198287">
    <property type="component" value="Unassembled WGS sequence"/>
</dbReference>
<dbReference type="PANTHER" id="PTHR35383">
    <property type="entry name" value="MUCIN 12EA-RELATED"/>
    <property type="match status" value="1"/>
</dbReference>
<feature type="compositionally biased region" description="Low complexity" evidence="1">
    <location>
        <begin position="220"/>
        <end position="622"/>
    </location>
</feature>
<feature type="region of interest" description="Disordered" evidence="1">
    <location>
        <begin position="812"/>
        <end position="841"/>
    </location>
</feature>
<name>A0A226EYE4_FOLCA</name>
<dbReference type="OrthoDB" id="8070239at2759"/>
<evidence type="ECO:0000259" key="3">
    <source>
        <dbReference type="PROSITE" id="PS50940"/>
    </source>
</evidence>
<accession>A0A226EYE4</accession>
<keyword evidence="5" id="KW-1185">Reference proteome</keyword>
<dbReference type="SUPFAM" id="SSF57625">
    <property type="entry name" value="Invertebrate chitin-binding proteins"/>
    <property type="match status" value="2"/>
</dbReference>
<feature type="compositionally biased region" description="Low complexity" evidence="1">
    <location>
        <begin position="813"/>
        <end position="840"/>
    </location>
</feature>
<comment type="caution">
    <text evidence="4">The sequence shown here is derived from an EMBL/GenBank/DDBJ whole genome shotgun (WGS) entry which is preliminary data.</text>
</comment>
<dbReference type="AlphaFoldDB" id="A0A226EYE4"/>
<feature type="compositionally biased region" description="Low complexity" evidence="1">
    <location>
        <begin position="203"/>
        <end position="213"/>
    </location>
</feature>
<dbReference type="InterPro" id="IPR002557">
    <property type="entry name" value="Chitin-bd_dom"/>
</dbReference>
<evidence type="ECO:0000256" key="2">
    <source>
        <dbReference type="SAM" id="SignalP"/>
    </source>
</evidence>
<sequence length="1037" mass="108228">MRHLYFLVFGLLSYIAPSLSQEQFVRLFTEVGCQGSSSTPYLGNSYGPIPTDAAYLAYQIFGLWIVNPCPLYPSCDAFDSPPTLGQEPVCEDYTFPTGSGIYVSRFGDANQAAKSIVFNSAANLDGTPRTISESIEELNLSYVSYFHTGNHSWTLYEGPNFDGNSRCITADPAVNERGYGITYVANEAGTVGSIREGCDPLVTDPTAPTTMPTATPPTSPTTDGPTSTTENPTSGPTTQDPTSGPTTQDPTTGPTTQDPTSGPTTQDPTSGPTTQDPTSGPTTQDPTSGPTTQDPTSGPTTQDPTSGPTTQDPTSGPTTQDPTSGPTTQDPTSGPTTQDPTSGPTTQDPTSGPTTQDPTSGPTTQDPTSGPTTQDPTSGPTTQDPTSDPTSGPTTQDPTSGPTTQDPTSGPTTQDPTSGPTTQDPTSGPTTQDPTSGPTTQDPTSGPTTQDPTTGPTTQDPTSGPTTQDPTSGPTTQDPTSGPTTQDPTSGPTTQDPTSGPTTQDPTSGPTTQDPTTGPTTQDPTSGPTTQDPTSGPTTQDPTSGPTTQDPTSGPTTQDPTSGPTTQDPTSGPTTQDPTSGPTTQDPTSGPTTQDPTSGPTTQDPTSGPTTQGPTSGPTTTDIPSTAAPSTQQYVRIFLETGCRGENIHVTNAGGLHTIPGTTNYASFEASGLWVVHPCQSPVQCDQPYLPPVLANSPICVEREFQSGTYVYVTRFGDADQTAKQITFYQETELNGTRRVLSGDSADVGISYGSYFLTGNHVWTLYDSSNYEGNYRCILPETVVDERGYGITYRSDESGTLGSIREGCWPSVTDPTATTGPTTQPTSGPTTQNPTSGPTSATTTLVPDTFDCSNRTDGVYPHPSSCASFAICEGGTSTSYQCPEPLLFHPIELRCVLSDWVICELQCSGRPDGVYPHPTECASFFICQQGYSQVFQCPGQLLFDPIELKCNLPHLVDCTPTESTTQPTQMTTVQTTSFQTTTVLTTTTTVPTTTARTTPTSVTVPTSTETSTESSAPTIFGRTVFLVQIAIILSRMV</sequence>